<dbReference type="GO" id="GO:0042626">
    <property type="term" value="F:ATPase-coupled transmembrane transporter activity"/>
    <property type="evidence" value="ECO:0007669"/>
    <property type="project" value="TreeGrafter"/>
</dbReference>
<dbReference type="AlphaFoldDB" id="A0A447TVR7"/>
<evidence type="ECO:0000256" key="2">
    <source>
        <dbReference type="ARBA" id="ARBA00022741"/>
    </source>
</evidence>
<feature type="domain" description="ABC transporter" evidence="4">
    <location>
        <begin position="85"/>
        <end position="113"/>
    </location>
</feature>
<protein>
    <submittedName>
        <fullName evidence="5">ATPase component of energizing module ofqueuosine-regulated ECF transporter</fullName>
        <ecNumber evidence="5">3.6.3.-</ecNumber>
    </submittedName>
</protein>
<dbReference type="PANTHER" id="PTHR43553">
    <property type="entry name" value="HEAVY METAL TRANSPORTER"/>
    <property type="match status" value="1"/>
</dbReference>
<dbReference type="Proteomes" id="UP000269208">
    <property type="component" value="Chromosome"/>
</dbReference>
<keyword evidence="3" id="KW-0067">ATP-binding</keyword>
<dbReference type="GO" id="GO:0043190">
    <property type="term" value="C:ATP-binding cassette (ABC) transporter complex"/>
    <property type="evidence" value="ECO:0007669"/>
    <property type="project" value="TreeGrafter"/>
</dbReference>
<gene>
    <name evidence="5" type="primary">ecfA1</name>
    <name evidence="5" type="ORF">NCTC6754_03247</name>
</gene>
<evidence type="ECO:0000256" key="1">
    <source>
        <dbReference type="ARBA" id="ARBA00022448"/>
    </source>
</evidence>
<reference evidence="5 6" key="1">
    <citation type="submission" date="2018-12" db="EMBL/GenBank/DDBJ databases">
        <authorList>
            <consortium name="Pathogen Informatics"/>
        </authorList>
    </citation>
    <scope>NUCLEOTIDE SEQUENCE [LARGE SCALE GENOMIC DNA]</scope>
    <source>
        <strain evidence="5 6">NCTC6754</strain>
    </source>
</reference>
<accession>A0A447TVR7</accession>
<dbReference type="InterPro" id="IPR050095">
    <property type="entry name" value="ECF_ABC_transporter_ATP-bd"/>
</dbReference>
<dbReference type="EC" id="3.6.3.-" evidence="5"/>
<evidence type="ECO:0000313" key="5">
    <source>
        <dbReference type="EMBL" id="VEB54352.1"/>
    </source>
</evidence>
<organism evidence="5 6">
    <name type="scientific">Salmonella enterica I</name>
    <dbReference type="NCBI Taxonomy" id="59201"/>
    <lineage>
        <taxon>Bacteria</taxon>
        <taxon>Pseudomonadati</taxon>
        <taxon>Pseudomonadota</taxon>
        <taxon>Gammaproteobacteria</taxon>
        <taxon>Enterobacterales</taxon>
        <taxon>Enterobacteriaceae</taxon>
        <taxon>Salmonella</taxon>
    </lineage>
</organism>
<dbReference type="Pfam" id="PF00005">
    <property type="entry name" value="ABC_tran"/>
    <property type="match status" value="1"/>
</dbReference>
<dbReference type="SUPFAM" id="SSF52540">
    <property type="entry name" value="P-loop containing nucleoside triphosphate hydrolases"/>
    <property type="match status" value="1"/>
</dbReference>
<proteinExistence type="predicted"/>
<dbReference type="InterPro" id="IPR027417">
    <property type="entry name" value="P-loop_NTPase"/>
</dbReference>
<evidence type="ECO:0000259" key="4">
    <source>
        <dbReference type="Pfam" id="PF00005"/>
    </source>
</evidence>
<dbReference type="EMBL" id="LR134190">
    <property type="protein sequence ID" value="VEB54352.1"/>
    <property type="molecule type" value="Genomic_DNA"/>
</dbReference>
<sequence>MQPRLLILDEAFSRLTSAATGMLLERLQQWALERHSLIVLFERNHFPFLTRCQRGMAIARRSANPIMLTLNQVAYRWPDAAADCLHAISLELRDGEWLALTGDNGAGKSTLLRDYGRPAFPPLPAR</sequence>
<dbReference type="GO" id="GO:0016887">
    <property type="term" value="F:ATP hydrolysis activity"/>
    <property type="evidence" value="ECO:0007669"/>
    <property type="project" value="InterPro"/>
</dbReference>
<keyword evidence="5" id="KW-0378">Hydrolase</keyword>
<evidence type="ECO:0000256" key="3">
    <source>
        <dbReference type="ARBA" id="ARBA00022840"/>
    </source>
</evidence>
<dbReference type="InterPro" id="IPR003439">
    <property type="entry name" value="ABC_transporter-like_ATP-bd"/>
</dbReference>
<dbReference type="GO" id="GO:0005524">
    <property type="term" value="F:ATP binding"/>
    <property type="evidence" value="ECO:0007669"/>
    <property type="project" value="UniProtKB-KW"/>
</dbReference>
<dbReference type="Gene3D" id="3.40.50.300">
    <property type="entry name" value="P-loop containing nucleotide triphosphate hydrolases"/>
    <property type="match status" value="1"/>
</dbReference>
<evidence type="ECO:0000313" key="6">
    <source>
        <dbReference type="Proteomes" id="UP000269208"/>
    </source>
</evidence>
<keyword evidence="2" id="KW-0547">Nucleotide-binding</keyword>
<name>A0A447TVR7_SALET</name>
<keyword evidence="1" id="KW-0813">Transport</keyword>